<name>A0A319BKL6_ASPVC</name>
<dbReference type="OrthoDB" id="4515532at2759"/>
<dbReference type="GeneID" id="37212620"/>
<sequence length="114" mass="12154">MTRKIHKLLPWTLADLCDNVLLEYGAQRACVASAAVASSFEDYVNDLLRLIDDAFNLDEVDVADSVPGSSLDNPLIVTDASIFSGHRPVAYSGRGGSGRGDASARSGRRPSSRS</sequence>
<evidence type="ECO:0000313" key="2">
    <source>
        <dbReference type="EMBL" id="PYH73756.1"/>
    </source>
</evidence>
<dbReference type="Proteomes" id="UP000248405">
    <property type="component" value="Unassembled WGS sequence"/>
</dbReference>
<protein>
    <submittedName>
        <fullName evidence="2">Uncharacterized protein</fullName>
    </submittedName>
</protein>
<proteinExistence type="predicted"/>
<accession>A0A319BKL6</accession>
<feature type="region of interest" description="Disordered" evidence="1">
    <location>
        <begin position="88"/>
        <end position="114"/>
    </location>
</feature>
<reference evidence="2" key="1">
    <citation type="submission" date="2016-12" db="EMBL/GenBank/DDBJ databases">
        <title>The genomes of Aspergillus section Nigri reveals drivers in fungal speciation.</title>
        <authorList>
            <consortium name="DOE Joint Genome Institute"/>
            <person name="Vesth T.C."/>
            <person name="Nybo J."/>
            <person name="Theobald S."/>
            <person name="Brandl J."/>
            <person name="Frisvad J.C."/>
            <person name="Nielsen K.F."/>
            <person name="Lyhne E.K."/>
            <person name="Kogle M.E."/>
            <person name="Kuo A."/>
            <person name="Riley R."/>
            <person name="Clum A."/>
            <person name="Nolan M."/>
            <person name="Lipzen A."/>
            <person name="Salamov A."/>
            <person name="Henrissat B."/>
            <person name="Wiebenga A."/>
            <person name="De Vries R.P."/>
            <person name="Grigoriev I.V."/>
            <person name="Mortensen U.H."/>
            <person name="Andersen M.R."/>
            <person name="Baker S.E."/>
        </authorList>
    </citation>
    <scope>NUCLEOTIDE SEQUENCE [LARGE SCALE GENOMIC DNA]</scope>
    <source>
        <strain evidence="2">CBS 113365</strain>
    </source>
</reference>
<evidence type="ECO:0000256" key="1">
    <source>
        <dbReference type="SAM" id="MobiDB-lite"/>
    </source>
</evidence>
<gene>
    <name evidence="2" type="ORF">BO88DRAFT_411149</name>
</gene>
<dbReference type="EMBL" id="KZ821615">
    <property type="protein sequence ID" value="PYH73756.1"/>
    <property type="molecule type" value="Genomic_DNA"/>
</dbReference>
<dbReference type="AlphaFoldDB" id="A0A319BKL6"/>
<dbReference type="RefSeq" id="XP_025567550.1">
    <property type="nucleotide sequence ID" value="XM_025708028.1"/>
</dbReference>
<keyword evidence="3" id="KW-1185">Reference proteome</keyword>
<evidence type="ECO:0000313" key="3">
    <source>
        <dbReference type="Proteomes" id="UP000248405"/>
    </source>
</evidence>
<organism evidence="2 3">
    <name type="scientific">Aspergillus vadensis (strain CBS 113365 / IMI 142717 / IBT 24658)</name>
    <dbReference type="NCBI Taxonomy" id="1448311"/>
    <lineage>
        <taxon>Eukaryota</taxon>
        <taxon>Fungi</taxon>
        <taxon>Dikarya</taxon>
        <taxon>Ascomycota</taxon>
        <taxon>Pezizomycotina</taxon>
        <taxon>Eurotiomycetes</taxon>
        <taxon>Eurotiomycetidae</taxon>
        <taxon>Eurotiales</taxon>
        <taxon>Aspergillaceae</taxon>
        <taxon>Aspergillus</taxon>
        <taxon>Aspergillus subgen. Circumdati</taxon>
    </lineage>
</organism>